<dbReference type="PANTHER" id="PTHR43155">
    <property type="entry name" value="CYCLIC DI-GMP PHOSPHODIESTERASE PA4108-RELATED"/>
    <property type="match status" value="1"/>
</dbReference>
<dbReference type="Pfam" id="PF13487">
    <property type="entry name" value="HD_5"/>
    <property type="match status" value="1"/>
</dbReference>
<dbReference type="SMART" id="SM00471">
    <property type="entry name" value="HDc"/>
    <property type="match status" value="1"/>
</dbReference>
<evidence type="ECO:0000313" key="2">
    <source>
        <dbReference type="EMBL" id="HGY38517.1"/>
    </source>
</evidence>
<dbReference type="PROSITE" id="PS51832">
    <property type="entry name" value="HD_GYP"/>
    <property type="match status" value="1"/>
</dbReference>
<organism evidence="2">
    <name type="scientific">Candidatus Caldatribacterium saccharofermentans</name>
    <dbReference type="NCBI Taxonomy" id="1454753"/>
    <lineage>
        <taxon>Bacteria</taxon>
        <taxon>Pseudomonadati</taxon>
        <taxon>Atribacterota</taxon>
        <taxon>Atribacteria</taxon>
        <taxon>Atribacterales</taxon>
        <taxon>Candidatus Caldatribacteriaceae</taxon>
        <taxon>Candidatus Caldatribacterium</taxon>
    </lineage>
</organism>
<comment type="caution">
    <text evidence="2">The sequence shown here is derived from an EMBL/GenBank/DDBJ whole genome shotgun (WGS) entry which is preliminary data.</text>
</comment>
<evidence type="ECO:0000259" key="1">
    <source>
        <dbReference type="PROSITE" id="PS51832"/>
    </source>
</evidence>
<feature type="domain" description="HD-GYP" evidence="1">
    <location>
        <begin position="114"/>
        <end position="309"/>
    </location>
</feature>
<dbReference type="EMBL" id="DTIY01000013">
    <property type="protein sequence ID" value="HGY38517.1"/>
    <property type="molecule type" value="Genomic_DNA"/>
</dbReference>
<gene>
    <name evidence="2" type="ORF">ENW11_01725</name>
</gene>
<accession>A0A7V4TEZ2</accession>
<dbReference type="AlphaFoldDB" id="A0A7V4TEZ2"/>
<dbReference type="InterPro" id="IPR037522">
    <property type="entry name" value="HD_GYP_dom"/>
</dbReference>
<dbReference type="Gene3D" id="1.10.3210.10">
    <property type="entry name" value="Hypothetical protein af1432"/>
    <property type="match status" value="1"/>
</dbReference>
<dbReference type="PANTHER" id="PTHR43155:SF2">
    <property type="entry name" value="CYCLIC DI-GMP PHOSPHODIESTERASE PA4108"/>
    <property type="match status" value="1"/>
</dbReference>
<dbReference type="InterPro" id="IPR003607">
    <property type="entry name" value="HD/PDEase_dom"/>
</dbReference>
<dbReference type="SUPFAM" id="SSF109604">
    <property type="entry name" value="HD-domain/PDEase-like"/>
    <property type="match status" value="1"/>
</dbReference>
<sequence>MVMRRVRKIRIPVHRLEVGTVIPFTLLDERDQVLLFRGQTVTKAFLERLRRRAMTTVVAEVVEEVREEAAKEDVSLEVKMKTLSCLEDTMHGLAQGRHVSLEPLEEQVGAILEEVRAHEELVIPIVQLKRHDDFTFTHSLNVAIIALFIGKFLGLGREDLAQLGLGALFHDLGKLKIPPEILRKPSALSDDEWRIIREHPLVAKNLLDNQRALEDLVKFVPLEHHERLDGSGYPLRLGAEAIHLFSRIVAVADVYEALTSQRPYRKPMPVAEAVEYLMGNAGYRLDERVVRVFVAHLSPYQVGDVVRLSDGREAVVSRLNPVLPFRPCVAVRVPDGRGGYITEEIDLARSLTLTIVEELSMKSRVLLPS</sequence>
<name>A0A7V4TEZ2_9BACT</name>
<reference evidence="2" key="1">
    <citation type="journal article" date="2020" name="mSystems">
        <title>Genome- and Community-Level Interaction Insights into Carbon Utilization and Element Cycling Functions of Hydrothermarchaeota in Hydrothermal Sediment.</title>
        <authorList>
            <person name="Zhou Z."/>
            <person name="Liu Y."/>
            <person name="Xu W."/>
            <person name="Pan J."/>
            <person name="Luo Z.H."/>
            <person name="Li M."/>
        </authorList>
    </citation>
    <scope>NUCLEOTIDE SEQUENCE [LARGE SCALE GENOMIC DNA]</scope>
    <source>
        <strain evidence="2">SpSt-82</strain>
    </source>
</reference>
<dbReference type="CDD" id="cd00077">
    <property type="entry name" value="HDc"/>
    <property type="match status" value="1"/>
</dbReference>
<protein>
    <submittedName>
        <fullName evidence="2">HD-GYP domain-containing protein</fullName>
    </submittedName>
</protein>
<proteinExistence type="predicted"/>